<sequence>MNDEFPTGKNVRRAHCLARIVSDEWAGAMTEEPAILRRTQAVGICVGMHQRCEEWFGRIEDREKKNEGRCGRGRSSEKVVLDGRPQDELTD</sequence>
<reference evidence="2 3" key="1">
    <citation type="submission" date="2013-11" db="EMBL/GenBank/DDBJ databases">
        <title>The Genome Sequence of Phytophthora parasitica P1976.</title>
        <authorList>
            <consortium name="The Broad Institute Genomics Platform"/>
            <person name="Russ C."/>
            <person name="Tyler B."/>
            <person name="Panabieres F."/>
            <person name="Shan W."/>
            <person name="Tripathy S."/>
            <person name="Grunwald N."/>
            <person name="Machado M."/>
            <person name="Johnson C.S."/>
            <person name="Walker B."/>
            <person name="Young S."/>
            <person name="Zeng Q."/>
            <person name="Gargeya S."/>
            <person name="Fitzgerald M."/>
            <person name="Haas B."/>
            <person name="Abouelleil A."/>
            <person name="Allen A.W."/>
            <person name="Alvarado L."/>
            <person name="Arachchi H.M."/>
            <person name="Berlin A.M."/>
            <person name="Chapman S.B."/>
            <person name="Gainer-Dewar J."/>
            <person name="Goldberg J."/>
            <person name="Griggs A."/>
            <person name="Gujja S."/>
            <person name="Hansen M."/>
            <person name="Howarth C."/>
            <person name="Imamovic A."/>
            <person name="Ireland A."/>
            <person name="Larimer J."/>
            <person name="McCowan C."/>
            <person name="Murphy C."/>
            <person name="Pearson M."/>
            <person name="Poon T.W."/>
            <person name="Priest M."/>
            <person name="Roberts A."/>
            <person name="Saif S."/>
            <person name="Shea T."/>
            <person name="Sisk P."/>
            <person name="Sykes S."/>
            <person name="Wortman J."/>
            <person name="Nusbaum C."/>
            <person name="Birren B."/>
        </authorList>
    </citation>
    <scope>NUCLEOTIDE SEQUENCE [LARGE SCALE GENOMIC DNA]</scope>
    <source>
        <strain evidence="2 3">P1976</strain>
    </source>
</reference>
<name>A0A080ZCR4_PHYNI</name>
<evidence type="ECO:0000313" key="2">
    <source>
        <dbReference type="EMBL" id="ETO64425.1"/>
    </source>
</evidence>
<accession>A0A080ZCR4</accession>
<evidence type="ECO:0000313" key="3">
    <source>
        <dbReference type="Proteomes" id="UP000028582"/>
    </source>
</evidence>
<organism evidence="2 3">
    <name type="scientific">Phytophthora nicotianae P1976</name>
    <dbReference type="NCBI Taxonomy" id="1317066"/>
    <lineage>
        <taxon>Eukaryota</taxon>
        <taxon>Sar</taxon>
        <taxon>Stramenopiles</taxon>
        <taxon>Oomycota</taxon>
        <taxon>Peronosporomycetes</taxon>
        <taxon>Peronosporales</taxon>
        <taxon>Peronosporaceae</taxon>
        <taxon>Phytophthora</taxon>
    </lineage>
</organism>
<dbReference type="EMBL" id="ANJA01003269">
    <property type="protein sequence ID" value="ETO64425.1"/>
    <property type="molecule type" value="Genomic_DNA"/>
</dbReference>
<gene>
    <name evidence="2" type="ORF">F444_17980</name>
</gene>
<comment type="caution">
    <text evidence="2">The sequence shown here is derived from an EMBL/GenBank/DDBJ whole genome shotgun (WGS) entry which is preliminary data.</text>
</comment>
<protein>
    <submittedName>
        <fullName evidence="2">Uncharacterized protein</fullName>
    </submittedName>
</protein>
<dbReference type="Proteomes" id="UP000028582">
    <property type="component" value="Unassembled WGS sequence"/>
</dbReference>
<proteinExistence type="predicted"/>
<dbReference type="AlphaFoldDB" id="A0A080ZCR4"/>
<evidence type="ECO:0000256" key="1">
    <source>
        <dbReference type="SAM" id="MobiDB-lite"/>
    </source>
</evidence>
<feature type="region of interest" description="Disordered" evidence="1">
    <location>
        <begin position="66"/>
        <end position="91"/>
    </location>
</feature>